<dbReference type="Proteomes" id="UP001516023">
    <property type="component" value="Unassembled WGS sequence"/>
</dbReference>
<gene>
    <name evidence="4" type="ORF">HJC23_012734</name>
</gene>
<feature type="compositionally biased region" description="Acidic residues" evidence="2">
    <location>
        <begin position="365"/>
        <end position="375"/>
    </location>
</feature>
<feature type="region of interest" description="Disordered" evidence="2">
    <location>
        <begin position="336"/>
        <end position="414"/>
    </location>
</feature>
<feature type="signal peptide" evidence="3">
    <location>
        <begin position="1"/>
        <end position="23"/>
    </location>
</feature>
<protein>
    <submittedName>
        <fullName evidence="4">Uncharacterized protein</fullName>
    </submittedName>
</protein>
<dbReference type="AlphaFoldDB" id="A0ABD3P8K1"/>
<feature type="chain" id="PRO_5044893894" evidence="3">
    <location>
        <begin position="24"/>
        <end position="639"/>
    </location>
</feature>
<feature type="region of interest" description="Disordered" evidence="2">
    <location>
        <begin position="119"/>
        <end position="185"/>
    </location>
</feature>
<feature type="region of interest" description="Disordered" evidence="2">
    <location>
        <begin position="428"/>
        <end position="447"/>
    </location>
</feature>
<feature type="compositionally biased region" description="Acidic residues" evidence="2">
    <location>
        <begin position="146"/>
        <end position="162"/>
    </location>
</feature>
<evidence type="ECO:0000256" key="3">
    <source>
        <dbReference type="SAM" id="SignalP"/>
    </source>
</evidence>
<comment type="caution">
    <text evidence="4">The sequence shown here is derived from an EMBL/GenBank/DDBJ whole genome shotgun (WGS) entry which is preliminary data.</text>
</comment>
<evidence type="ECO:0000313" key="4">
    <source>
        <dbReference type="EMBL" id="KAL3784102.1"/>
    </source>
</evidence>
<accession>A0ABD3P8K1</accession>
<evidence type="ECO:0000256" key="1">
    <source>
        <dbReference type="SAM" id="Coils"/>
    </source>
</evidence>
<evidence type="ECO:0000313" key="5">
    <source>
        <dbReference type="Proteomes" id="UP001516023"/>
    </source>
</evidence>
<dbReference type="EMBL" id="JABMIG020000243">
    <property type="protein sequence ID" value="KAL3784102.1"/>
    <property type="molecule type" value="Genomic_DNA"/>
</dbReference>
<organism evidence="4 5">
    <name type="scientific">Cyclotella cryptica</name>
    <dbReference type="NCBI Taxonomy" id="29204"/>
    <lineage>
        <taxon>Eukaryota</taxon>
        <taxon>Sar</taxon>
        <taxon>Stramenopiles</taxon>
        <taxon>Ochrophyta</taxon>
        <taxon>Bacillariophyta</taxon>
        <taxon>Coscinodiscophyceae</taxon>
        <taxon>Thalassiosirophycidae</taxon>
        <taxon>Stephanodiscales</taxon>
        <taxon>Stephanodiscaceae</taxon>
        <taxon>Cyclotella</taxon>
    </lineage>
</organism>
<feature type="coiled-coil region" evidence="1">
    <location>
        <begin position="530"/>
        <end position="578"/>
    </location>
</feature>
<reference evidence="4 5" key="1">
    <citation type="journal article" date="2020" name="G3 (Bethesda)">
        <title>Improved Reference Genome for Cyclotella cryptica CCMP332, a Model for Cell Wall Morphogenesis, Salinity Adaptation, and Lipid Production in Diatoms (Bacillariophyta).</title>
        <authorList>
            <person name="Roberts W.R."/>
            <person name="Downey K.M."/>
            <person name="Ruck E.C."/>
            <person name="Traller J.C."/>
            <person name="Alverson A.J."/>
        </authorList>
    </citation>
    <scope>NUCLEOTIDE SEQUENCE [LARGE SCALE GENOMIC DNA]</scope>
    <source>
        <strain evidence="4 5">CCMP332</strain>
    </source>
</reference>
<keyword evidence="3" id="KW-0732">Signal</keyword>
<feature type="compositionally biased region" description="Basic and acidic residues" evidence="2">
    <location>
        <begin position="389"/>
        <end position="408"/>
    </location>
</feature>
<keyword evidence="5" id="KW-1185">Reference proteome</keyword>
<proteinExistence type="predicted"/>
<feature type="compositionally biased region" description="Acidic residues" evidence="2">
    <location>
        <begin position="437"/>
        <end position="446"/>
    </location>
</feature>
<sequence>MPTLTESLLTTTWLLSLSSLVQPRKHPQPAFAAPQRITASLSNDNHSENHQDNLRSIYVPPYGTIRPSIVILSAQRRRDYAVYDDEYSDVEEDSMGGNYWVNPSRSLDRFPSPAVEAVRRRRRGGGGGGKTEEKRSFNGFRQGGEVTDEYYDDEDEYEEDQYGEYGMPPPTRSRSSFRTGAPPPPRPIKDFYNKLFWFGFDPSTTRPTDRTMFGGTRGKFNAMELLRDRELRQQRQRTDMMRGEGGSRRSLRGKRAFDPAVQDFGDVREWNARKMGTSPAGGKGVGDDAVVEQIEAESEYNRAMRNLPPGEERIPPIMDVDYDPVMLDEEPFYREEGYWDEDLPPPPPPPVGTRRRPSRDRYYPDEEDDDFDFELDDRIRPRPMSRKRNTIERRRKQGDSRGERRRGWDLFPLPESKRRQAEAYDRFIGLGPRPGEEEYDDMDDGYESIVPRSSRRRAGFAYKYDDYDEDDDYDDDDDVIDVRAKSKYSTSSPRRSWEERAMEMDRIPPRSVAAWGPNGRLDRDAQTLAAVDAEREIQKAKKYLEKKEDLVEDAKQEVASLKADASFYEKQLERQQEGRESKIAKRELGYILRDIEDASRILRMAKAERDAAIKMLDRLKSKHWALLSEYEAVRSFEVD</sequence>
<evidence type="ECO:0000256" key="2">
    <source>
        <dbReference type="SAM" id="MobiDB-lite"/>
    </source>
</evidence>
<keyword evidence="1" id="KW-0175">Coiled coil</keyword>
<name>A0ABD3P8K1_9STRA</name>